<name>A0A1L7V4R0_FUSPR</name>
<evidence type="ECO:0000313" key="1">
    <source>
        <dbReference type="EMBL" id="CZR35873.1"/>
    </source>
</evidence>
<reference evidence="2" key="1">
    <citation type="journal article" date="2016" name="Genome Biol. Evol.">
        <title>Comparative 'omics' of the Fusarium fujikuroi species complex highlights differences in genetic potential and metabolite synthesis.</title>
        <authorList>
            <person name="Niehaus E.-M."/>
            <person name="Muensterkoetter M."/>
            <person name="Proctor R.H."/>
            <person name="Brown D.W."/>
            <person name="Sharon A."/>
            <person name="Idan Y."/>
            <person name="Oren-Young L."/>
            <person name="Sieber C.M."/>
            <person name="Novak O."/>
            <person name="Pencik A."/>
            <person name="Tarkowska D."/>
            <person name="Hromadova K."/>
            <person name="Freeman S."/>
            <person name="Maymon M."/>
            <person name="Elazar M."/>
            <person name="Youssef S.A."/>
            <person name="El-Shabrawy E.S.M."/>
            <person name="Shalaby A.B.A."/>
            <person name="Houterman P."/>
            <person name="Brock N.L."/>
            <person name="Burkhardt I."/>
            <person name="Tsavkelova E.A."/>
            <person name="Dickschat J.S."/>
            <person name="Galuszka P."/>
            <person name="Gueldener U."/>
            <person name="Tudzynski B."/>
        </authorList>
    </citation>
    <scope>NUCLEOTIDE SEQUENCE [LARGE SCALE GENOMIC DNA]</scope>
    <source>
        <strain evidence="2">ET1</strain>
    </source>
</reference>
<dbReference type="AlphaFoldDB" id="A0A1L7V4R0"/>
<evidence type="ECO:0000313" key="2">
    <source>
        <dbReference type="Proteomes" id="UP000183971"/>
    </source>
</evidence>
<keyword evidence="2" id="KW-1185">Reference proteome</keyword>
<comment type="caution">
    <text evidence="1">The sequence shown here is derived from an EMBL/GenBank/DDBJ whole genome shotgun (WGS) entry which is preliminary data.</text>
</comment>
<dbReference type="EMBL" id="FJOF01000001">
    <property type="protein sequence ID" value="CZR35873.1"/>
    <property type="molecule type" value="Genomic_DNA"/>
</dbReference>
<sequence length="101" mass="11019">MMGFVSLDFPYFPTLMVTASSPTHSSAAYRCIDRLLQLSLPAQLDFLGPLMPSISTHGSHMLVITRMSGNTADYAPSNSLREGGKIVANSLHIVPSKLYIY</sequence>
<proteinExistence type="predicted"/>
<dbReference type="VEuPathDB" id="FungiDB:FPRO_00004"/>
<dbReference type="Proteomes" id="UP000183971">
    <property type="component" value="Unassembled WGS sequence"/>
</dbReference>
<dbReference type="GeneID" id="42044894"/>
<dbReference type="RefSeq" id="XP_031076466.1">
    <property type="nucleotide sequence ID" value="XM_031225874.1"/>
</dbReference>
<protein>
    <submittedName>
        <fullName evidence="1">Uncharacterized protein</fullName>
    </submittedName>
</protein>
<organism evidence="1 2">
    <name type="scientific">Fusarium proliferatum (strain ET1)</name>
    <name type="common">Orchid endophyte fungus</name>
    <dbReference type="NCBI Taxonomy" id="1227346"/>
    <lineage>
        <taxon>Eukaryota</taxon>
        <taxon>Fungi</taxon>
        <taxon>Dikarya</taxon>
        <taxon>Ascomycota</taxon>
        <taxon>Pezizomycotina</taxon>
        <taxon>Sordariomycetes</taxon>
        <taxon>Hypocreomycetidae</taxon>
        <taxon>Hypocreales</taxon>
        <taxon>Nectriaceae</taxon>
        <taxon>Fusarium</taxon>
        <taxon>Fusarium fujikuroi species complex</taxon>
    </lineage>
</organism>
<gene>
    <name evidence="1" type="ORF">FPRO_00004</name>
</gene>
<accession>A0A1L7V4R0</accession>